<accession>A0A2S6IDS7</accession>
<dbReference type="AlphaFoldDB" id="A0A2S6IDS7"/>
<dbReference type="EMBL" id="PTJD01000015">
    <property type="protein sequence ID" value="PPK92346.1"/>
    <property type="molecule type" value="Genomic_DNA"/>
</dbReference>
<organism evidence="3 4">
    <name type="scientific">Kineococcus xinjiangensis</name>
    <dbReference type="NCBI Taxonomy" id="512762"/>
    <lineage>
        <taxon>Bacteria</taxon>
        <taxon>Bacillati</taxon>
        <taxon>Actinomycetota</taxon>
        <taxon>Actinomycetes</taxon>
        <taxon>Kineosporiales</taxon>
        <taxon>Kineosporiaceae</taxon>
        <taxon>Kineococcus</taxon>
    </lineage>
</organism>
<feature type="transmembrane region" description="Helical" evidence="2">
    <location>
        <begin position="49"/>
        <end position="70"/>
    </location>
</feature>
<feature type="compositionally biased region" description="Pro residues" evidence="1">
    <location>
        <begin position="90"/>
        <end position="103"/>
    </location>
</feature>
<evidence type="ECO:0000313" key="3">
    <source>
        <dbReference type="EMBL" id="PPK92346.1"/>
    </source>
</evidence>
<gene>
    <name evidence="3" type="ORF">CLV92_11592</name>
</gene>
<evidence type="ECO:0000313" key="4">
    <source>
        <dbReference type="Proteomes" id="UP000239485"/>
    </source>
</evidence>
<keyword evidence="2" id="KW-0472">Membrane</keyword>
<comment type="caution">
    <text evidence="3">The sequence shown here is derived from an EMBL/GenBank/DDBJ whole genome shotgun (WGS) entry which is preliminary data.</text>
</comment>
<evidence type="ECO:0000256" key="1">
    <source>
        <dbReference type="SAM" id="MobiDB-lite"/>
    </source>
</evidence>
<protein>
    <submittedName>
        <fullName evidence="3">Uncharacterized protein</fullName>
    </submittedName>
</protein>
<keyword evidence="2" id="KW-0812">Transmembrane</keyword>
<sequence>MNPTTDPTTDPAKDSVRELLETAARAAPREHDPVAVVLRRHRRDRHRTAAVAAAGALAAACAVGIAVVALPGPGAAPPLTPGATQAPPASQQPPAPEWTPPPLRVSERGLNGVEVTAPGYGAASSDVAEQCPVPGTVTVSTAPASRTWCESGPGAVVQPISRRDWQTGYPASPGLQLVDGVPAFVSTFTGEVGGQWIVLPTRGVQVLVTGDEEEQAHLLDSLRIAADPGERSAPARASRADLALATLTPVSGDGGGQSQDPELLRQLAAVVDAAPAADGDAACLPAPGDFAQVDLQTTPDADPRTGPVDEYTYLALDLTGACDVVFSSTGAVLQPDRTLLGPLLERLRESEDWI</sequence>
<evidence type="ECO:0000256" key="2">
    <source>
        <dbReference type="SAM" id="Phobius"/>
    </source>
</evidence>
<keyword evidence="2" id="KW-1133">Transmembrane helix</keyword>
<reference evidence="3 4" key="1">
    <citation type="submission" date="2018-02" db="EMBL/GenBank/DDBJ databases">
        <title>Genomic Encyclopedia of Archaeal and Bacterial Type Strains, Phase II (KMG-II): from individual species to whole genera.</title>
        <authorList>
            <person name="Goeker M."/>
        </authorList>
    </citation>
    <scope>NUCLEOTIDE SEQUENCE [LARGE SCALE GENOMIC DNA]</scope>
    <source>
        <strain evidence="3 4">DSM 22857</strain>
    </source>
</reference>
<dbReference type="RefSeq" id="WP_104434957.1">
    <property type="nucleotide sequence ID" value="NZ_PTJD01000015.1"/>
</dbReference>
<feature type="region of interest" description="Disordered" evidence="1">
    <location>
        <begin position="78"/>
        <end position="106"/>
    </location>
</feature>
<keyword evidence="4" id="KW-1185">Reference proteome</keyword>
<name>A0A2S6IDS7_9ACTN</name>
<dbReference type="Proteomes" id="UP000239485">
    <property type="component" value="Unassembled WGS sequence"/>
</dbReference>
<proteinExistence type="predicted"/>